<gene>
    <name evidence="2" type="ORF">BED41_12485</name>
</gene>
<organism evidence="2 3">
    <name type="scientific">Cloacibacillus porcorum</name>
    <dbReference type="NCBI Taxonomy" id="1197717"/>
    <lineage>
        <taxon>Bacteria</taxon>
        <taxon>Thermotogati</taxon>
        <taxon>Synergistota</taxon>
        <taxon>Synergistia</taxon>
        <taxon>Synergistales</taxon>
        <taxon>Synergistaceae</taxon>
        <taxon>Cloacibacillus</taxon>
    </lineage>
</organism>
<keyword evidence="3" id="KW-1185">Reference proteome</keyword>
<reference evidence="2" key="1">
    <citation type="submission" date="2016-08" db="EMBL/GenBank/DDBJ databases">
        <title>Complete genome of Cloacibacillus porcorum.</title>
        <authorList>
            <person name="Looft T."/>
            <person name="Bayles D.O."/>
            <person name="Alt D.P."/>
        </authorList>
    </citation>
    <scope>NUCLEOTIDE SEQUENCE [LARGE SCALE GENOMIC DNA]</scope>
    <source>
        <strain evidence="2">CL-84</strain>
    </source>
</reference>
<dbReference type="KEGG" id="cpor:BED41_12485"/>
<evidence type="ECO:0000313" key="2">
    <source>
        <dbReference type="EMBL" id="ANZ45830.1"/>
    </source>
</evidence>
<dbReference type="AlphaFoldDB" id="A0A1B2I779"/>
<dbReference type="GO" id="GO:0050485">
    <property type="term" value="F:oxidoreductase activity, acting on X-H and Y-H to form an X-Y bond, with a disulfide as acceptor"/>
    <property type="evidence" value="ECO:0007669"/>
    <property type="project" value="InterPro"/>
</dbReference>
<dbReference type="STRING" id="1197717.BED41_12485"/>
<dbReference type="NCBIfam" id="TIGR01918">
    <property type="entry name" value="various_sel_PB"/>
    <property type="match status" value="1"/>
</dbReference>
<sequence>MVKEIDRAGFPIVHVTNLVSVSKVTGANRIVPGYGLVSPFSDPLLTAEEQKAMQKSLVERALKAVSTDVTEQTFF</sequence>
<name>A0A1B2I779_9BACT</name>
<evidence type="ECO:0000313" key="3">
    <source>
        <dbReference type="Proteomes" id="UP000093044"/>
    </source>
</evidence>
<dbReference type="Proteomes" id="UP000093044">
    <property type="component" value="Chromosome"/>
</dbReference>
<keyword evidence="1" id="KW-0560">Oxidoreductase</keyword>
<dbReference type="EMBL" id="CP016757">
    <property type="protein sequence ID" value="ANZ45830.1"/>
    <property type="molecule type" value="Genomic_DNA"/>
</dbReference>
<dbReference type="InterPro" id="IPR010187">
    <property type="entry name" value="Various_sel_PB"/>
</dbReference>
<protein>
    <submittedName>
        <fullName evidence="2">Glycine reductase</fullName>
    </submittedName>
</protein>
<accession>A0A1B2I779</accession>
<evidence type="ECO:0000256" key="1">
    <source>
        <dbReference type="ARBA" id="ARBA00023002"/>
    </source>
</evidence>
<proteinExistence type="predicted"/>